<dbReference type="Pfam" id="PF00158">
    <property type="entry name" value="Sigma54_activat"/>
    <property type="match status" value="1"/>
</dbReference>
<dbReference type="InterPro" id="IPR009057">
    <property type="entry name" value="Homeodomain-like_sf"/>
</dbReference>
<accession>A0ABW5UMN0</accession>
<dbReference type="EMBL" id="JBHUMV010000005">
    <property type="protein sequence ID" value="MFD2754887.1"/>
    <property type="molecule type" value="Genomic_DNA"/>
</dbReference>
<dbReference type="InterPro" id="IPR025662">
    <property type="entry name" value="Sigma_54_int_dom_ATP-bd_1"/>
</dbReference>
<dbReference type="Gene3D" id="1.10.8.60">
    <property type="match status" value="1"/>
</dbReference>
<keyword evidence="4" id="KW-0238">DNA-binding</keyword>
<dbReference type="InterPro" id="IPR025944">
    <property type="entry name" value="Sigma_54_int_dom_CS"/>
</dbReference>
<dbReference type="SMART" id="SM00382">
    <property type="entry name" value="AAA"/>
    <property type="match status" value="1"/>
</dbReference>
<dbReference type="Gene3D" id="3.30.450.40">
    <property type="match status" value="1"/>
</dbReference>
<proteinExistence type="predicted"/>
<dbReference type="Proteomes" id="UP001597463">
    <property type="component" value="Unassembled WGS sequence"/>
</dbReference>
<keyword evidence="3" id="KW-0805">Transcription regulation</keyword>
<dbReference type="PANTHER" id="PTHR32071">
    <property type="entry name" value="TRANSCRIPTIONAL REGULATORY PROTEIN"/>
    <property type="match status" value="1"/>
</dbReference>
<dbReference type="PROSITE" id="PS00675">
    <property type="entry name" value="SIGMA54_INTERACT_1"/>
    <property type="match status" value="1"/>
</dbReference>
<dbReference type="PANTHER" id="PTHR32071:SF35">
    <property type="entry name" value="ANAEROBIC NITRIC OXIDE REDUCTASE TRANSCRIPTION REGULATOR NORR"/>
    <property type="match status" value="1"/>
</dbReference>
<evidence type="ECO:0000256" key="4">
    <source>
        <dbReference type="ARBA" id="ARBA00023125"/>
    </source>
</evidence>
<dbReference type="InterPro" id="IPR027417">
    <property type="entry name" value="P-loop_NTPase"/>
</dbReference>
<gene>
    <name evidence="7" type="primary">norR</name>
    <name evidence="7" type="ORF">ACFSW6_12375</name>
</gene>
<dbReference type="Pfam" id="PF01590">
    <property type="entry name" value="GAF"/>
    <property type="match status" value="1"/>
</dbReference>
<evidence type="ECO:0000313" key="8">
    <source>
        <dbReference type="Proteomes" id="UP001597463"/>
    </source>
</evidence>
<sequence>MTTSNILNAVIPLVADLAQDLPERERLRRLLAALRTLLPADAVALLRLDGEWLHPVAIDGLVPDTLGRRFRLAEHPRFAQLLAAGQAMRFAPDSPLPDPYDGLVANHGQTIAHLHVHDCMGCVLQAGGLPWGLLTLDALEPGRFADPASLALLQAFSNLAAATVATAERVHQLAQLARSARAPASGHPAASGEREMLGHSPAMRQLAKDVALVAASDLSVLITGETGTGKELVARAVHAQSGRAGQPLISINCAALPDNLVESELFGHVRGAFTGALSERSGKFEQAHHGTLFLDEVGELSLPVQAKLLRVLQSGQLQRLGSDREHHVDVRVIAATNRDLAEDVRAGRMRADFYHRLNVYPLSVPPLRERDSDVLLLAGYFLEENRSRLQLGGLRLDAGAQSALLTHDWPGNVRELEHLISRAVLKALSRGNTGSAPARGGSRPRIVTLGAHDLWDGGSAREAGTAPAVAASPALPGLAVTDLPAAAPAGLREAVAAYERDLVSASLARHHGSWAAAARELQMDRANLQRLARRLGIRR</sequence>
<reference evidence="8" key="1">
    <citation type="journal article" date="2019" name="Int. J. Syst. Evol. Microbiol.">
        <title>The Global Catalogue of Microorganisms (GCM) 10K type strain sequencing project: providing services to taxonomists for standard genome sequencing and annotation.</title>
        <authorList>
            <consortium name="The Broad Institute Genomics Platform"/>
            <consortium name="The Broad Institute Genome Sequencing Center for Infectious Disease"/>
            <person name="Wu L."/>
            <person name="Ma J."/>
        </authorList>
    </citation>
    <scope>NUCLEOTIDE SEQUENCE [LARGE SCALE GENOMIC DNA]</scope>
    <source>
        <strain evidence="8">TISTR 1906</strain>
    </source>
</reference>
<dbReference type="CDD" id="cd00009">
    <property type="entry name" value="AAA"/>
    <property type="match status" value="1"/>
</dbReference>
<feature type="domain" description="Sigma-54 factor interaction" evidence="6">
    <location>
        <begin position="196"/>
        <end position="425"/>
    </location>
</feature>
<dbReference type="PROSITE" id="PS50045">
    <property type="entry name" value="SIGMA54_INTERACT_4"/>
    <property type="match status" value="1"/>
</dbReference>
<comment type="caution">
    <text evidence="7">The sequence shown here is derived from an EMBL/GenBank/DDBJ whole genome shotgun (WGS) entry which is preliminary data.</text>
</comment>
<evidence type="ECO:0000259" key="6">
    <source>
        <dbReference type="PROSITE" id="PS50045"/>
    </source>
</evidence>
<dbReference type="InterPro" id="IPR002078">
    <property type="entry name" value="Sigma_54_int"/>
</dbReference>
<dbReference type="PROSITE" id="PS00688">
    <property type="entry name" value="SIGMA54_INTERACT_3"/>
    <property type="match status" value="1"/>
</dbReference>
<dbReference type="Gene3D" id="1.10.10.60">
    <property type="entry name" value="Homeodomain-like"/>
    <property type="match status" value="1"/>
</dbReference>
<evidence type="ECO:0000256" key="1">
    <source>
        <dbReference type="ARBA" id="ARBA00022741"/>
    </source>
</evidence>
<dbReference type="InterPro" id="IPR003018">
    <property type="entry name" value="GAF"/>
</dbReference>
<dbReference type="SUPFAM" id="SSF46689">
    <property type="entry name" value="Homeodomain-like"/>
    <property type="match status" value="1"/>
</dbReference>
<evidence type="ECO:0000256" key="2">
    <source>
        <dbReference type="ARBA" id="ARBA00022840"/>
    </source>
</evidence>
<dbReference type="RefSeq" id="WP_066475721.1">
    <property type="nucleotide sequence ID" value="NZ_BCNT01000005.1"/>
</dbReference>
<dbReference type="SUPFAM" id="SSF55781">
    <property type="entry name" value="GAF domain-like"/>
    <property type="match status" value="1"/>
</dbReference>
<protein>
    <submittedName>
        <fullName evidence="7">Nitric oxide reductase transcriptional regulator NorR</fullName>
    </submittedName>
</protein>
<dbReference type="InterPro" id="IPR029016">
    <property type="entry name" value="GAF-like_dom_sf"/>
</dbReference>
<dbReference type="NCBIfam" id="NF003451">
    <property type="entry name" value="PRK05022.1"/>
    <property type="match status" value="1"/>
</dbReference>
<keyword evidence="5" id="KW-0804">Transcription</keyword>
<organism evidence="7 8">
    <name type="scientific">Comamonas terrae</name>
    <dbReference type="NCBI Taxonomy" id="673548"/>
    <lineage>
        <taxon>Bacteria</taxon>
        <taxon>Pseudomonadati</taxon>
        <taxon>Pseudomonadota</taxon>
        <taxon>Betaproteobacteria</taxon>
        <taxon>Burkholderiales</taxon>
        <taxon>Comamonadaceae</taxon>
        <taxon>Comamonas</taxon>
    </lineage>
</organism>
<dbReference type="SMART" id="SM00065">
    <property type="entry name" value="GAF"/>
    <property type="match status" value="1"/>
</dbReference>
<keyword evidence="2" id="KW-0067">ATP-binding</keyword>
<evidence type="ECO:0000256" key="5">
    <source>
        <dbReference type="ARBA" id="ARBA00023163"/>
    </source>
</evidence>
<dbReference type="Gene3D" id="3.40.50.300">
    <property type="entry name" value="P-loop containing nucleotide triphosphate hydrolases"/>
    <property type="match status" value="1"/>
</dbReference>
<keyword evidence="8" id="KW-1185">Reference proteome</keyword>
<evidence type="ECO:0000313" key="7">
    <source>
        <dbReference type="EMBL" id="MFD2754887.1"/>
    </source>
</evidence>
<keyword evidence="1" id="KW-0547">Nucleotide-binding</keyword>
<dbReference type="InterPro" id="IPR003593">
    <property type="entry name" value="AAA+_ATPase"/>
</dbReference>
<dbReference type="InterPro" id="IPR058031">
    <property type="entry name" value="AAA_lid_NorR"/>
</dbReference>
<dbReference type="Pfam" id="PF25601">
    <property type="entry name" value="AAA_lid_14"/>
    <property type="match status" value="1"/>
</dbReference>
<evidence type="ECO:0000256" key="3">
    <source>
        <dbReference type="ARBA" id="ARBA00023015"/>
    </source>
</evidence>
<dbReference type="SUPFAM" id="SSF52540">
    <property type="entry name" value="P-loop containing nucleoside triphosphate hydrolases"/>
    <property type="match status" value="1"/>
</dbReference>
<name>A0ABW5UMN0_9BURK</name>